<name>A0A644V5W2_9ZZZZ</name>
<gene>
    <name evidence="1" type="ORF">SDC9_32415</name>
</gene>
<organism evidence="1">
    <name type="scientific">bioreactor metagenome</name>
    <dbReference type="NCBI Taxonomy" id="1076179"/>
    <lineage>
        <taxon>unclassified sequences</taxon>
        <taxon>metagenomes</taxon>
        <taxon>ecological metagenomes</taxon>
    </lineage>
</organism>
<dbReference type="InterPro" id="IPR051239">
    <property type="entry name" value="2'-dNMP_N-hydrolase"/>
</dbReference>
<reference evidence="1" key="1">
    <citation type="submission" date="2019-08" db="EMBL/GenBank/DDBJ databases">
        <authorList>
            <person name="Kucharzyk K."/>
            <person name="Murdoch R.W."/>
            <person name="Higgins S."/>
            <person name="Loffler F."/>
        </authorList>
    </citation>
    <scope>NUCLEOTIDE SEQUENCE</scope>
</reference>
<evidence type="ECO:0000313" key="1">
    <source>
        <dbReference type="EMBL" id="MPL86435.1"/>
    </source>
</evidence>
<proteinExistence type="predicted"/>
<dbReference type="GO" id="GO:0070694">
    <property type="term" value="F:5-hydroxymethyl-dUMP N-hydrolase activity"/>
    <property type="evidence" value="ECO:0007669"/>
    <property type="project" value="TreeGrafter"/>
</dbReference>
<accession>A0A644V5W2</accession>
<dbReference type="EMBL" id="VSSQ01000222">
    <property type="protein sequence ID" value="MPL86435.1"/>
    <property type="molecule type" value="Genomic_DNA"/>
</dbReference>
<comment type="caution">
    <text evidence="1">The sequence shown here is derived from an EMBL/GenBank/DDBJ whole genome shotgun (WGS) entry which is preliminary data.</text>
</comment>
<sequence>MFRGLSDVFTLDFEHFGAVFCIGILFQRLFVEFEEVKAPVEFFQDAYSLFSLSEDHKSCRKRFYRCQCEGFSKVYRVCGDQKRQGSPVFPGIQVGRVKDHPGAVECGDGCDPFFIRRGDDIFGGRVEKKCGLWDMRDFFDDIDHPKLFQFFYGAFFWIAGVVTVCNQGDQHAHGLYLCLHATNTILMFILASPCVINENLRAEGITTDEDREVFLRCQKRCEEFDIGLVPLPCPETLYLGTPRPPGSFSERLDTPEFSALLDRLEQEVREMILVKGEPLCILGVNSSPTCGVTTTYFTNEKSAGPGVFLKRFSGISAVDARVFAQYRIYLASPLFSEGERRYNTYLADVLRKKYFSVYLPQEFDDNAEERGESRERMIYDNNLSELKKADIVVGVIDGSDVDSGTSWEMGYAFACGKRVIALRTDFRRLSGHERVNLMLESGAEVVSSVDELASALSFQTLP</sequence>
<dbReference type="PANTHER" id="PTHR15364:SF0">
    <property type="entry name" value="2'-DEOXYNUCLEOSIDE 5'-PHOSPHATE N-HYDROLASE 1"/>
    <property type="match status" value="1"/>
</dbReference>
<protein>
    <submittedName>
        <fullName evidence="1">Uncharacterized protein</fullName>
    </submittedName>
</protein>
<dbReference type="Gene3D" id="3.40.50.450">
    <property type="match status" value="1"/>
</dbReference>
<dbReference type="AlphaFoldDB" id="A0A644V5W2"/>
<dbReference type="PANTHER" id="PTHR15364">
    <property type="entry name" value="2'-DEOXYNUCLEOSIDE 5'-PHOSPHATE N-HYDROLASE 1"/>
    <property type="match status" value="1"/>
</dbReference>
<dbReference type="Pfam" id="PF05014">
    <property type="entry name" value="Nuc_deoxyrib_tr"/>
    <property type="match status" value="1"/>
</dbReference>
<dbReference type="SUPFAM" id="SSF52309">
    <property type="entry name" value="N-(deoxy)ribosyltransferase-like"/>
    <property type="match status" value="1"/>
</dbReference>
<dbReference type="GO" id="GO:0009159">
    <property type="term" value="P:deoxyribonucleoside monophosphate catabolic process"/>
    <property type="evidence" value="ECO:0007669"/>
    <property type="project" value="TreeGrafter"/>
</dbReference>
<dbReference type="InterPro" id="IPR007710">
    <property type="entry name" value="Nucleoside_deoxyribTrfase"/>
</dbReference>